<evidence type="ECO:0000256" key="7">
    <source>
        <dbReference type="SAM" id="SignalP"/>
    </source>
</evidence>
<dbReference type="PANTHER" id="PTHR45679:SF6">
    <property type="entry name" value="ER DEGRADATION-ENHANCING ALPHA-MANNOSIDASE-LIKE PROTEIN 2"/>
    <property type="match status" value="1"/>
</dbReference>
<feature type="region of interest" description="Disordered" evidence="6">
    <location>
        <begin position="583"/>
        <end position="604"/>
    </location>
</feature>
<evidence type="ECO:0000256" key="5">
    <source>
        <dbReference type="RuleBase" id="RU361193"/>
    </source>
</evidence>
<dbReference type="EMBL" id="CAXLJM020000035">
    <property type="protein sequence ID" value="CAL8104104.1"/>
    <property type="molecule type" value="Genomic_DNA"/>
</dbReference>
<keyword evidence="5" id="KW-0378">Hydrolase</keyword>
<proteinExistence type="inferred from homology"/>
<dbReference type="Proteomes" id="UP001642540">
    <property type="component" value="Unassembled WGS sequence"/>
</dbReference>
<evidence type="ECO:0000313" key="9">
    <source>
        <dbReference type="Proteomes" id="UP001642540"/>
    </source>
</evidence>
<feature type="region of interest" description="Disordered" evidence="6">
    <location>
        <begin position="672"/>
        <end position="712"/>
    </location>
</feature>
<feature type="compositionally biased region" description="Polar residues" evidence="6">
    <location>
        <begin position="676"/>
        <end position="688"/>
    </location>
</feature>
<evidence type="ECO:0000256" key="2">
    <source>
        <dbReference type="ARBA" id="ARBA00007658"/>
    </source>
</evidence>
<dbReference type="PRINTS" id="PR00747">
    <property type="entry name" value="GLYHDRLASE47"/>
</dbReference>
<dbReference type="Pfam" id="PF01532">
    <property type="entry name" value="Glyco_hydro_47"/>
    <property type="match status" value="1"/>
</dbReference>
<dbReference type="EC" id="3.2.1.-" evidence="5"/>
<evidence type="ECO:0000313" key="8">
    <source>
        <dbReference type="EMBL" id="CAL8104104.1"/>
    </source>
</evidence>
<evidence type="ECO:0000256" key="1">
    <source>
        <dbReference type="ARBA" id="ARBA00004240"/>
    </source>
</evidence>
<protein>
    <recommendedName>
        <fullName evidence="5">alpha-1,2-Mannosidase</fullName>
        <ecNumber evidence="5">3.2.1.-</ecNumber>
    </recommendedName>
</protein>
<dbReference type="InterPro" id="IPR044674">
    <property type="entry name" value="EDEM1/2/3"/>
</dbReference>
<evidence type="ECO:0000256" key="4">
    <source>
        <dbReference type="ARBA" id="ARBA00023180"/>
    </source>
</evidence>
<dbReference type="SUPFAM" id="SSF48225">
    <property type="entry name" value="Seven-hairpin glycosidases"/>
    <property type="match status" value="1"/>
</dbReference>
<feature type="signal peptide" evidence="7">
    <location>
        <begin position="1"/>
        <end position="24"/>
    </location>
</feature>
<comment type="caution">
    <text evidence="8">The sequence shown here is derived from an EMBL/GenBank/DDBJ whole genome shotgun (WGS) entry which is preliminary data.</text>
</comment>
<feature type="region of interest" description="Disordered" evidence="6">
    <location>
        <begin position="512"/>
        <end position="544"/>
    </location>
</feature>
<dbReference type="InterPro" id="IPR012341">
    <property type="entry name" value="6hp_glycosidase-like_sf"/>
</dbReference>
<name>A0ABP1QI19_9HEXA</name>
<gene>
    <name evidence="8" type="ORF">ODALV1_LOCUS11653</name>
</gene>
<comment type="subcellular location">
    <subcellularLocation>
        <location evidence="1">Endoplasmic reticulum</location>
    </subcellularLocation>
</comment>
<dbReference type="PANTHER" id="PTHR45679">
    <property type="entry name" value="ER DEGRADATION-ENHANCING ALPHA-MANNOSIDASE-LIKE PROTEIN 2"/>
    <property type="match status" value="1"/>
</dbReference>
<organism evidence="8 9">
    <name type="scientific">Orchesella dallaii</name>
    <dbReference type="NCBI Taxonomy" id="48710"/>
    <lineage>
        <taxon>Eukaryota</taxon>
        <taxon>Metazoa</taxon>
        <taxon>Ecdysozoa</taxon>
        <taxon>Arthropoda</taxon>
        <taxon>Hexapoda</taxon>
        <taxon>Collembola</taxon>
        <taxon>Entomobryomorpha</taxon>
        <taxon>Entomobryoidea</taxon>
        <taxon>Orchesellidae</taxon>
        <taxon>Orchesellinae</taxon>
        <taxon>Orchesella</taxon>
    </lineage>
</organism>
<feature type="region of interest" description="Disordered" evidence="6">
    <location>
        <begin position="620"/>
        <end position="649"/>
    </location>
</feature>
<reference evidence="8 9" key="1">
    <citation type="submission" date="2024-08" db="EMBL/GenBank/DDBJ databases">
        <authorList>
            <person name="Cucini C."/>
            <person name="Frati F."/>
        </authorList>
    </citation>
    <scope>NUCLEOTIDE SEQUENCE [LARGE SCALE GENOMIC DNA]</scope>
</reference>
<keyword evidence="4" id="KW-0325">Glycoprotein</keyword>
<feature type="chain" id="PRO_5045904420" description="alpha-1,2-Mannosidase" evidence="7">
    <location>
        <begin position="25"/>
        <end position="814"/>
    </location>
</feature>
<feature type="compositionally biased region" description="Basic residues" evidence="6">
    <location>
        <begin position="521"/>
        <end position="532"/>
    </location>
</feature>
<feature type="compositionally biased region" description="Basic and acidic residues" evidence="6">
    <location>
        <begin position="620"/>
        <end position="634"/>
    </location>
</feature>
<keyword evidence="7" id="KW-0732">Signal</keyword>
<dbReference type="InterPro" id="IPR036026">
    <property type="entry name" value="Seven-hairpin_glycosidases"/>
</dbReference>
<keyword evidence="5" id="KW-0326">Glycosidase</keyword>
<keyword evidence="9" id="KW-1185">Reference proteome</keyword>
<evidence type="ECO:0000256" key="6">
    <source>
        <dbReference type="SAM" id="MobiDB-lite"/>
    </source>
</evidence>
<sequence length="814" mass="92103">MPSWTLFVGFLWLMSTVTLNSISAVRTYDAKRLTELREEVRSMFYHAYDSYIRHAYPYDELRPLTCDGVDTWGSYSLTLIDTLDTLAVMGNYSEFRRVAKLIIDNAHFDLNINVSVFETNIRIIGGLLSAHLLSHKAGMEVEKGWPCNGPLLRLAEKVARKLLPAFDTKTGMPYGTVNLRYGVPPSETPITCTAGVGTFIVEFGALSRLTGDPLYEKVALRAIHSLYAKRSSIDLFGNHIDTSSGKWTAVDSGIGAGVDSFFEYLVKGGILFQRPELMHMFRVSYHAIEKHLGKGGWYIWATMNQGHVSTPAFSSLETYWPGLLSLIGEFKTALKSITNYHRILKQYGGIPELYNILQGKASHQREGYPLRPELIESAMYLYRATEDPQMLEIGEDFLHSIEHVARTECGYATIRDVTTMTLEDRMESFFLAETIKYLYLLFDPDNFIHSDGTDYTVVESPVGKCTVYAGGYIFNTEAHPIDPSALHCCTGVREQELHDEIQHIDEVPFSKKFTGMSNKRKEQRRKKKKKGAKKQDSEMATTVSSTEIDDEFRIELNHGIEIGIESTSSIGSCRAKDFAAEMRNLPRKQPPSVLQEPESPDEESMLDRLLRRLFEEHSVAEKDDKKVTDGDKSKVSSPDQQKKGLKFVTSDEAERLQKMVKSFESNVKALNKRNAEQSLKQQSASPKTTENRIRTASTSSLTGGGGTSPKVEKYSGPDLDLIFGTGTSSRSLSFYFSLKWLKSFPDLVKQLIPAEKFDIQAFYSRMSDNEQFSDETYAKDFNFTVDWSRDYQALRCPRIGIPERFMFLRPSVEE</sequence>
<evidence type="ECO:0000256" key="3">
    <source>
        <dbReference type="ARBA" id="ARBA00022824"/>
    </source>
</evidence>
<accession>A0ABP1QI19</accession>
<dbReference type="InterPro" id="IPR001382">
    <property type="entry name" value="Glyco_hydro_47"/>
</dbReference>
<keyword evidence="3" id="KW-0256">Endoplasmic reticulum</keyword>
<dbReference type="Gene3D" id="1.50.10.10">
    <property type="match status" value="1"/>
</dbReference>
<comment type="similarity">
    <text evidence="2 5">Belongs to the glycosyl hydrolase 47 family.</text>
</comment>